<dbReference type="Proteomes" id="UP000046395">
    <property type="component" value="Unassembled WGS sequence"/>
</dbReference>
<name>A0A5S6Q2E7_TRIMR</name>
<evidence type="ECO:0000256" key="1">
    <source>
        <dbReference type="SAM" id="MobiDB-lite"/>
    </source>
</evidence>
<feature type="region of interest" description="Disordered" evidence="1">
    <location>
        <begin position="70"/>
        <end position="180"/>
    </location>
</feature>
<evidence type="ECO:0000313" key="3">
    <source>
        <dbReference type="WBParaSite" id="TMUE_0000001122.1"/>
    </source>
</evidence>
<feature type="compositionally biased region" description="Basic and acidic residues" evidence="1">
    <location>
        <begin position="108"/>
        <end position="134"/>
    </location>
</feature>
<feature type="compositionally biased region" description="Basic and acidic residues" evidence="1">
    <location>
        <begin position="74"/>
        <end position="99"/>
    </location>
</feature>
<keyword evidence="2" id="KW-1185">Reference proteome</keyword>
<dbReference type="AlphaFoldDB" id="A0A5S6Q2E7"/>
<feature type="compositionally biased region" description="Polar residues" evidence="1">
    <location>
        <begin position="157"/>
        <end position="166"/>
    </location>
</feature>
<evidence type="ECO:0000313" key="2">
    <source>
        <dbReference type="Proteomes" id="UP000046395"/>
    </source>
</evidence>
<dbReference type="WBParaSite" id="TMUE_0000001122.1">
    <property type="protein sequence ID" value="TMUE_0000001122.1"/>
    <property type="gene ID" value="WBGene00297035"/>
</dbReference>
<proteinExistence type="predicted"/>
<sequence>MSIARLSIARQSFARLVVCPTGRLPDWSFARLVVCPTGRLPDWSFARQSFARRVTCPTVVFRTGPFPQLFAQPKKMDNSSKRTCREERLLDKTDQRGEPNSRGNGPVGKEEYLGELPRTENRIIEGMDLSDKRLSGKRPVGQTTSRANDQSGKRPVGQTTSRANDQSGKRPVGQTTSRANDCRAIDSRAIDCRANDCDHQKTTVKVTFDPNPSLDKILYTFCRYSTCKSEDKETEVERSVTERLTAYSKYMNCLIICNDRIIGDAKKMAQARTFYNTKYKKIVEKLNE</sequence>
<reference evidence="3" key="1">
    <citation type="submission" date="2019-12" db="UniProtKB">
        <authorList>
            <consortium name="WormBaseParasite"/>
        </authorList>
    </citation>
    <scope>IDENTIFICATION</scope>
</reference>
<accession>A0A5S6Q2E7</accession>
<organism evidence="2 3">
    <name type="scientific">Trichuris muris</name>
    <name type="common">Mouse whipworm</name>
    <dbReference type="NCBI Taxonomy" id="70415"/>
    <lineage>
        <taxon>Eukaryota</taxon>
        <taxon>Metazoa</taxon>
        <taxon>Ecdysozoa</taxon>
        <taxon>Nematoda</taxon>
        <taxon>Enoplea</taxon>
        <taxon>Dorylaimia</taxon>
        <taxon>Trichinellida</taxon>
        <taxon>Trichuridae</taxon>
        <taxon>Trichuris</taxon>
    </lineage>
</organism>
<feature type="compositionally biased region" description="Polar residues" evidence="1">
    <location>
        <begin position="141"/>
        <end position="150"/>
    </location>
</feature>
<protein>
    <submittedName>
        <fullName evidence="3">Uncharacterized protein</fullName>
    </submittedName>
</protein>